<organism evidence="1 2">
    <name type="scientific">Caminicella sporogenes DSM 14501</name>
    <dbReference type="NCBI Taxonomy" id="1121266"/>
    <lineage>
        <taxon>Bacteria</taxon>
        <taxon>Bacillati</taxon>
        <taxon>Bacillota</taxon>
        <taxon>Clostridia</taxon>
        <taxon>Peptostreptococcales</taxon>
        <taxon>Caminicellaceae</taxon>
        <taxon>Caminicella</taxon>
    </lineage>
</organism>
<keyword evidence="2" id="KW-1185">Reference proteome</keyword>
<evidence type="ECO:0000313" key="2">
    <source>
        <dbReference type="Proteomes" id="UP000184082"/>
    </source>
</evidence>
<dbReference type="EMBL" id="FRAJ01000015">
    <property type="protein sequence ID" value="SHK34503.1"/>
    <property type="molecule type" value="Genomic_DNA"/>
</dbReference>
<proteinExistence type="predicted"/>
<sequence length="70" mass="8177">MNKFKNKINKDKKYFGAQDAMNLIDKTYNSSNYPIIEKTQNAYVMPLSMKRDVDAIDSTKFYSEINNNSK</sequence>
<dbReference type="Proteomes" id="UP000184082">
    <property type="component" value="Unassembled WGS sequence"/>
</dbReference>
<reference evidence="1 2" key="1">
    <citation type="submission" date="2016-11" db="EMBL/GenBank/DDBJ databases">
        <authorList>
            <person name="Jaros S."/>
            <person name="Januszkiewicz K."/>
            <person name="Wedrychowicz H."/>
        </authorList>
    </citation>
    <scope>NUCLEOTIDE SEQUENCE [LARGE SCALE GENOMIC DNA]</scope>
    <source>
        <strain evidence="1 2">DSM 14501</strain>
    </source>
</reference>
<protein>
    <submittedName>
        <fullName evidence="1">Uncharacterized protein</fullName>
    </submittedName>
</protein>
<dbReference type="STRING" id="1121266.SAMN02745883_01843"/>
<name>A0A1M6RPY5_9FIRM</name>
<accession>A0A1M6RPY5</accession>
<evidence type="ECO:0000313" key="1">
    <source>
        <dbReference type="EMBL" id="SHK34503.1"/>
    </source>
</evidence>
<gene>
    <name evidence="1" type="ORF">SAMN02745883_01843</name>
</gene>
<dbReference type="AlphaFoldDB" id="A0A1M6RPY5"/>